<reference evidence="1 2" key="1">
    <citation type="journal article" date="2009" name="J. Bacteriol.">
        <title>Complete genome sequence of the anaerobic, protein-degrading hyperthermophilic crenarchaeon Desulfurococcus kamchatkensis.</title>
        <authorList>
            <person name="Ravin N.V."/>
            <person name="Mardanov A.V."/>
            <person name="Beletsky A.V."/>
            <person name="Kublanov I.V."/>
            <person name="Kolganova T.V."/>
            <person name="Lebedinsky A.V."/>
            <person name="Chernyh N.A."/>
            <person name="Bonch-Osmolovskaya E.A."/>
            <person name="Skryabin K.G."/>
        </authorList>
    </citation>
    <scope>NUCLEOTIDE SEQUENCE [LARGE SCALE GENOMIC DNA]</scope>
    <source>
        <strain evidence="2">DSM 18924 / JCM 16383 / VKM B-2413 / 1221n</strain>
    </source>
</reference>
<dbReference type="eggNOG" id="arCOG00398">
    <property type="taxonomic scope" value="Archaea"/>
</dbReference>
<sequence length="46" mass="5395">MSEDELRIIDAVIKHGSIREASLKLYGSLNKKWIIRKTLRNCLRIL</sequence>
<organism evidence="1 2">
    <name type="scientific">Desulfurococcus amylolyticus (strain DSM 18924 / JCM 16383 / VKM B-2413 / 1221n)</name>
    <name type="common">Desulfurococcus kamchatkensis</name>
    <dbReference type="NCBI Taxonomy" id="490899"/>
    <lineage>
        <taxon>Archaea</taxon>
        <taxon>Thermoproteota</taxon>
        <taxon>Thermoprotei</taxon>
        <taxon>Desulfurococcales</taxon>
        <taxon>Desulfurococcaceae</taxon>
        <taxon>Desulfurococcus</taxon>
    </lineage>
</organism>
<evidence type="ECO:0000313" key="2">
    <source>
        <dbReference type="Proteomes" id="UP000006903"/>
    </source>
</evidence>
<dbReference type="HOGENOM" id="CLU_3178417_0_0_2"/>
<dbReference type="EMBL" id="CP001140">
    <property type="protein sequence ID" value="ACL11757.1"/>
    <property type="molecule type" value="Genomic_DNA"/>
</dbReference>
<dbReference type="AlphaFoldDB" id="B8D6M6"/>
<dbReference type="Proteomes" id="UP000006903">
    <property type="component" value="Chromosome"/>
</dbReference>
<dbReference type="GeneID" id="43445725"/>
<name>B8D6M6_DESA1</name>
<gene>
    <name evidence="1" type="ordered locus">DKAM_1431</name>
</gene>
<accession>B8D6M6</accession>
<dbReference type="KEGG" id="dka:DKAM_1431"/>
<protein>
    <submittedName>
        <fullName evidence="1">Uncharacterized protein</fullName>
    </submittedName>
</protein>
<proteinExistence type="predicted"/>
<dbReference type="RefSeq" id="WP_012609098.1">
    <property type="nucleotide sequence ID" value="NC_011766.1"/>
</dbReference>
<evidence type="ECO:0000313" key="1">
    <source>
        <dbReference type="EMBL" id="ACL11757.1"/>
    </source>
</evidence>